<keyword evidence="10" id="KW-0961">Cell wall biogenesis/degradation</keyword>
<keyword evidence="9 11" id="KW-0472">Membrane</keyword>
<dbReference type="Gene3D" id="3.90.1310.10">
    <property type="entry name" value="Penicillin-binding protein 2a (Domain 2)"/>
    <property type="match status" value="2"/>
</dbReference>
<name>A0A413ZDT4_9FIRM</name>
<feature type="domain" description="Penicillin-binding protein transpeptidase" evidence="12">
    <location>
        <begin position="610"/>
        <end position="933"/>
    </location>
</feature>
<dbReference type="Gene3D" id="3.30.1390.30">
    <property type="entry name" value="Penicillin-binding protein 2a, domain 3"/>
    <property type="match status" value="1"/>
</dbReference>
<evidence type="ECO:0000256" key="5">
    <source>
        <dbReference type="ARBA" id="ARBA00022692"/>
    </source>
</evidence>
<gene>
    <name evidence="15" type="ORF">DW264_01840</name>
    <name evidence="14" type="ORF">DW856_00880</name>
</gene>
<dbReference type="InterPro" id="IPR005311">
    <property type="entry name" value="PBP_dimer"/>
</dbReference>
<sequence length="962" mass="107470">MQANLFDNIKEACRMFFKSRLVVATVVMILLFSILLWRIFSLQIVNGKEYQDNYTFKIVKERTLNSTRGNIYDRNGNLLAYNELAYSITIEDNGTYSSTKAKNAAINAEIAQVVTALEENGDSIVNDFKILLDDNGNYSYNIEESGATWKRFLADVFGEASFESMQEDESDIISRNKLDFKPTEATAAQVMQYLAGSNRYAIGTEYDDAMAYKITVVRFSMAQNAYQKYIATTIATNVSEESVAYISEHAAELQGVEVLEDTIRKYNDSEYFSSIIGYTGKISTDEYNKLSETDDSYTLNDVVGKLGIEQYMDSDLKGEKGHEKLYVDYLGKAVKVIEHEEPQAGNDVYLSIDKDLQIAVYNLLEQEIAGIVYSNIDNPGSDINIPITDVYFALINNNVIDFSHFSEENASPTEREVQQIFASRQNAVIEQIRTELTGSAPTPFASMTEEYQDYFTYIIKNMLHDNNILLKKNIDTSDEVYLQWQNGAIGPQEYLNHAIAKGWIDITKFSVSEKYSDSTEIYDALCDYILNDISTDSDFTKIIYEYLIQTDAITGRQLCLILFDQNILAFDEDDIAGLSGGTIAPASFIKEKIQNLEITPAQLALDPCAGSCVITDTKTGEVLALVSYPGYDGNRLANTVDSDYFNSLQQNNARPLYNYATQQRTAPGSTFKMVSATAGLAEHVISTTEQIQDLGVYKNVSNEPECWIYRSSHGSHGLINVSEALRDSCNYFFYEVGYRLSTNNYAMSYNNDAAENGIEKIQKYASLYGLNETTGIEIEESKPQVADSFPVMAAIGQSNNNYSTIQLARYVTAVANSGTVYNYTLLNKVTDSDGNTLKQYEPEIRNTVDVLSDSDWDAIHTGMRMVVENTKEFDGFPIEAAGKTGTAQEDLKRPNHALFVGYAPYDNPEISIATRIANGYTSHNAAEVSKKILAYYFKVEDADSLLNGQAENINATSNGVND</sequence>
<dbReference type="GO" id="GO:0008360">
    <property type="term" value="P:regulation of cell shape"/>
    <property type="evidence" value="ECO:0007669"/>
    <property type="project" value="UniProtKB-KW"/>
</dbReference>
<evidence type="ECO:0000256" key="3">
    <source>
        <dbReference type="ARBA" id="ARBA00007171"/>
    </source>
</evidence>
<feature type="domain" description="Penicillin-binding protein dimerisation" evidence="13">
    <location>
        <begin position="65"/>
        <end position="336"/>
    </location>
</feature>
<evidence type="ECO:0000256" key="2">
    <source>
        <dbReference type="ARBA" id="ARBA00004236"/>
    </source>
</evidence>
<dbReference type="EMBL" id="QRID01000002">
    <property type="protein sequence ID" value="RHG30226.1"/>
    <property type="molecule type" value="Genomic_DNA"/>
</dbReference>
<keyword evidence="7" id="KW-0573">Peptidoglycan synthesis</keyword>
<keyword evidence="8 11" id="KW-1133">Transmembrane helix</keyword>
<dbReference type="InterPro" id="IPR036138">
    <property type="entry name" value="PBP_dimer_sf"/>
</dbReference>
<dbReference type="PANTHER" id="PTHR30627">
    <property type="entry name" value="PEPTIDOGLYCAN D,D-TRANSPEPTIDASE"/>
    <property type="match status" value="1"/>
</dbReference>
<feature type="transmembrane region" description="Helical" evidence="11">
    <location>
        <begin position="21"/>
        <end position="40"/>
    </location>
</feature>
<dbReference type="AlphaFoldDB" id="A0A413ZDT4"/>
<evidence type="ECO:0000256" key="6">
    <source>
        <dbReference type="ARBA" id="ARBA00022960"/>
    </source>
</evidence>
<evidence type="ECO:0000256" key="4">
    <source>
        <dbReference type="ARBA" id="ARBA00022475"/>
    </source>
</evidence>
<dbReference type="Gene3D" id="3.40.710.10">
    <property type="entry name" value="DD-peptidase/beta-lactamase superfamily"/>
    <property type="match status" value="1"/>
</dbReference>
<dbReference type="GO" id="GO:0009252">
    <property type="term" value="P:peptidoglycan biosynthetic process"/>
    <property type="evidence" value="ECO:0007669"/>
    <property type="project" value="UniProtKB-KW"/>
</dbReference>
<dbReference type="SUPFAM" id="SSF56519">
    <property type="entry name" value="Penicillin binding protein dimerisation domain"/>
    <property type="match status" value="1"/>
</dbReference>
<keyword evidence="4" id="KW-1003">Cell membrane</keyword>
<keyword evidence="6" id="KW-0133">Cell shape</keyword>
<evidence type="ECO:0000313" key="14">
    <source>
        <dbReference type="EMBL" id="RHC20801.1"/>
    </source>
</evidence>
<dbReference type="InterPro" id="IPR001460">
    <property type="entry name" value="PCN-bd_Tpept"/>
</dbReference>
<evidence type="ECO:0000256" key="9">
    <source>
        <dbReference type="ARBA" id="ARBA00023136"/>
    </source>
</evidence>
<protein>
    <submittedName>
        <fullName evidence="14">Peptidoglycan glycosyltransferase</fullName>
    </submittedName>
</protein>
<evidence type="ECO:0000259" key="13">
    <source>
        <dbReference type="Pfam" id="PF03717"/>
    </source>
</evidence>
<dbReference type="PANTHER" id="PTHR30627:SF2">
    <property type="entry name" value="PEPTIDOGLYCAN D,D-TRANSPEPTIDASE MRDA"/>
    <property type="match status" value="1"/>
</dbReference>
<comment type="caution">
    <text evidence="14">The sequence shown here is derived from an EMBL/GenBank/DDBJ whole genome shotgun (WGS) entry which is preliminary data.</text>
</comment>
<evidence type="ECO:0000256" key="7">
    <source>
        <dbReference type="ARBA" id="ARBA00022984"/>
    </source>
</evidence>
<accession>A0A413ZDT4</accession>
<evidence type="ECO:0000256" key="11">
    <source>
        <dbReference type="SAM" id="Phobius"/>
    </source>
</evidence>
<reference evidence="16 17" key="1">
    <citation type="submission" date="2018-08" db="EMBL/GenBank/DDBJ databases">
        <title>A genome reference for cultivated species of the human gut microbiota.</title>
        <authorList>
            <person name="Zou Y."/>
            <person name="Xue W."/>
            <person name="Luo G."/>
        </authorList>
    </citation>
    <scope>NUCLEOTIDE SEQUENCE [LARGE SCALE GENOMIC DNA]</scope>
    <source>
        <strain evidence="15 17">AM22-21LB</strain>
        <strain evidence="14 16">AM37-1AC</strain>
    </source>
</reference>
<evidence type="ECO:0000256" key="10">
    <source>
        <dbReference type="ARBA" id="ARBA00023316"/>
    </source>
</evidence>
<dbReference type="GO" id="GO:0071555">
    <property type="term" value="P:cell wall organization"/>
    <property type="evidence" value="ECO:0007669"/>
    <property type="project" value="UniProtKB-KW"/>
</dbReference>
<dbReference type="Pfam" id="PF00905">
    <property type="entry name" value="Transpeptidase"/>
    <property type="match status" value="1"/>
</dbReference>
<dbReference type="SUPFAM" id="SSF56601">
    <property type="entry name" value="beta-lactamase/transpeptidase-like"/>
    <property type="match status" value="1"/>
</dbReference>
<keyword evidence="14" id="KW-0808">Transferase</keyword>
<proteinExistence type="inferred from homology"/>
<comment type="similarity">
    <text evidence="3">Belongs to the transpeptidase family.</text>
</comment>
<dbReference type="Proteomes" id="UP000283513">
    <property type="component" value="Unassembled WGS sequence"/>
</dbReference>
<dbReference type="EMBL" id="QSHO01000001">
    <property type="protein sequence ID" value="RHC20801.1"/>
    <property type="molecule type" value="Genomic_DNA"/>
</dbReference>
<organism evidence="14 16">
    <name type="scientific">Roseburia intestinalis</name>
    <dbReference type="NCBI Taxonomy" id="166486"/>
    <lineage>
        <taxon>Bacteria</taxon>
        <taxon>Bacillati</taxon>
        <taxon>Bacillota</taxon>
        <taxon>Clostridia</taxon>
        <taxon>Lachnospirales</taxon>
        <taxon>Lachnospiraceae</taxon>
        <taxon>Roseburia</taxon>
    </lineage>
</organism>
<evidence type="ECO:0000313" key="16">
    <source>
        <dbReference type="Proteomes" id="UP000283513"/>
    </source>
</evidence>
<keyword evidence="5 11" id="KW-0812">Transmembrane</keyword>
<evidence type="ECO:0000259" key="12">
    <source>
        <dbReference type="Pfam" id="PF00905"/>
    </source>
</evidence>
<dbReference type="InterPro" id="IPR050515">
    <property type="entry name" value="Beta-lactam/transpept"/>
</dbReference>
<evidence type="ECO:0000313" key="15">
    <source>
        <dbReference type="EMBL" id="RHG30226.1"/>
    </source>
</evidence>
<evidence type="ECO:0000256" key="8">
    <source>
        <dbReference type="ARBA" id="ARBA00022989"/>
    </source>
</evidence>
<evidence type="ECO:0000256" key="1">
    <source>
        <dbReference type="ARBA" id="ARBA00004167"/>
    </source>
</evidence>
<dbReference type="GO" id="GO:0008658">
    <property type="term" value="F:penicillin binding"/>
    <property type="evidence" value="ECO:0007669"/>
    <property type="project" value="InterPro"/>
</dbReference>
<dbReference type="InterPro" id="IPR012338">
    <property type="entry name" value="Beta-lactam/transpept-like"/>
</dbReference>
<evidence type="ECO:0000313" key="17">
    <source>
        <dbReference type="Proteomes" id="UP000284051"/>
    </source>
</evidence>
<dbReference type="Pfam" id="PF03717">
    <property type="entry name" value="PBP_dimer"/>
    <property type="match status" value="1"/>
</dbReference>
<dbReference type="GO" id="GO:0016740">
    <property type="term" value="F:transferase activity"/>
    <property type="evidence" value="ECO:0007669"/>
    <property type="project" value="UniProtKB-KW"/>
</dbReference>
<dbReference type="Proteomes" id="UP000284051">
    <property type="component" value="Unassembled WGS sequence"/>
</dbReference>
<dbReference type="GO" id="GO:0005886">
    <property type="term" value="C:plasma membrane"/>
    <property type="evidence" value="ECO:0007669"/>
    <property type="project" value="UniProtKB-SubCell"/>
</dbReference>
<comment type="subcellular location">
    <subcellularLocation>
        <location evidence="2">Cell membrane</location>
    </subcellularLocation>
    <subcellularLocation>
        <location evidence="1">Membrane</location>
        <topology evidence="1">Single-pass membrane protein</topology>
    </subcellularLocation>
</comment>
<dbReference type="GO" id="GO:0071972">
    <property type="term" value="F:peptidoglycan L,D-transpeptidase activity"/>
    <property type="evidence" value="ECO:0007669"/>
    <property type="project" value="TreeGrafter"/>
</dbReference>